<evidence type="ECO:0000313" key="1">
    <source>
        <dbReference type="EMBL" id="WOF15433.1"/>
    </source>
</evidence>
<evidence type="ECO:0000313" key="2">
    <source>
        <dbReference type="Proteomes" id="UP001301797"/>
    </source>
</evidence>
<protein>
    <recommendedName>
        <fullName evidence="3">DUF169 domain-containing protein</fullName>
    </recommendedName>
</protein>
<evidence type="ECO:0008006" key="3">
    <source>
        <dbReference type="Google" id="ProtNLM"/>
    </source>
</evidence>
<reference evidence="1 2" key="1">
    <citation type="submission" date="2019-09" db="EMBL/GenBank/DDBJ databases">
        <title>The complete genome of Methanoplanus sp. FWC-SCC4.</title>
        <authorList>
            <person name="Chen S.-C."/>
            <person name="Zhou Y.-Z."/>
            <person name="Lai M.-C."/>
        </authorList>
    </citation>
    <scope>NUCLEOTIDE SEQUENCE [LARGE SCALE GENOMIC DNA]</scope>
    <source>
        <strain evidence="1 2">FWC-SCC4</strain>
    </source>
</reference>
<dbReference type="GeneID" id="85228791"/>
<dbReference type="Pfam" id="PF02596">
    <property type="entry name" value="DUF169"/>
    <property type="match status" value="1"/>
</dbReference>
<sequence>MKCIINEKMKPEFSPVALLWSNEKPEDALEFRQGSHSCVMYPFARVAAEGKTAVFSAETTGCPGAISGFGFGNGYYNAFGGAGVEFMACFFSKGSESAKDPVSYEKLIEHVPKNEKEKFTKGERLHSSREKAVRWMTEEFPSVDIPKHYVILKPLSEVNGNEKPVSVIFIVNPLQISALTILVGSVCEGTEPVTAPPAAACQQIGAYVYREAKAEKQRAVIGFTDLAARKNIRKTLGDDILTFAVPYSLFVRMEKEAEDGVFDGPIWRDLVKEE</sequence>
<dbReference type="InterPro" id="IPR003748">
    <property type="entry name" value="DUF169"/>
</dbReference>
<keyword evidence="2" id="KW-1185">Reference proteome</keyword>
<name>A0AA97I2B1_9EURY</name>
<dbReference type="KEGG" id="mefw:F1737_01435"/>
<proteinExistence type="predicted"/>
<dbReference type="AlphaFoldDB" id="A0AA97I2B1"/>
<accession>A0AA97I2B1</accession>
<dbReference type="EMBL" id="CP043875">
    <property type="protein sequence ID" value="WOF15433.1"/>
    <property type="molecule type" value="Genomic_DNA"/>
</dbReference>
<gene>
    <name evidence="1" type="ORF">F1737_01435</name>
</gene>
<organism evidence="1 2">
    <name type="scientific">Methanochimaera problematica</name>
    <dbReference type="NCBI Taxonomy" id="2609417"/>
    <lineage>
        <taxon>Archaea</taxon>
        <taxon>Methanobacteriati</taxon>
        <taxon>Methanobacteriota</taxon>
        <taxon>Stenosarchaea group</taxon>
        <taxon>Methanomicrobia</taxon>
        <taxon>Methanomicrobiales</taxon>
        <taxon>Methanomicrobiaceae</taxon>
        <taxon>Methanochimaera</taxon>
    </lineage>
</organism>
<dbReference type="Proteomes" id="UP001301797">
    <property type="component" value="Chromosome"/>
</dbReference>
<dbReference type="RefSeq" id="WP_317137004.1">
    <property type="nucleotide sequence ID" value="NZ_CP043875.1"/>
</dbReference>